<name>A0A072PWU4_9EURO</name>
<sequence length="731" mass="82263">MAPEKALPVESLLPFNEPRISSGRSISRTSPIDHSKSYDQSPESPEEDYQSGNETEKPKRQKRSRACIACRNMKIRCLPIEGQESCSSCAKVNRECVMPGPPRKRQKTVHKVAELEKKINALTDALLAKSQQAETTPTDSSENPQSGTSIAEPAKTDATSVDDQVHMHDRYERNFLDQAFPDASTKEFNNMSCVPSHVEALAKDPYVDVIERGDLSLETATAMFRYWLQKMCASTPQVIFPPGTEMQDVRGRRPMLFLTIMTITSPMIQPAAQPALTIELHRQLAERVLFHGEKSLDLVQALILNCQYYMRPRTARDMSFNQSIHSAAVMCLEMGIGKRSASERSRSPIEDLELRRTWLACYQEASVVSILLRLPSLIKYSKHISECLKYVSSSPYAQPSDKWLCALVRLQRLLEEVAVAFDMDDPAGKINFLEAKTQYQLKIFERQLETWRQETDVPVDKSLVEHTAACATLYIHEIAIHVEHNIDDFRPGALPLNLCKSIEFVTSGHIEALSIILTACHTVLDIYISFDVEFARSLPNLIMVWSTYAVVVLVKLHWMVYDPVSKFGSVFLADLKTEYYLDAMLKKLAEVSEGGRGPCAEAFGFVYQKLKMWHTHRAGRFTDEEKPTGGEAHQQRQAARILMGTPASIIHSTSDEAMRNMDAGHSNAEIRNTSIPNNAGEKTALQSDLNAAYDAASYGNTDWDQFTFTVEELNMMDLYMSNGSGWMGYLI</sequence>
<protein>
    <recommendedName>
        <fullName evidence="8">Zn(2)-C6 fungal-type domain-containing protein</fullName>
    </recommendedName>
</protein>
<reference evidence="9 10" key="1">
    <citation type="submission" date="2013-03" db="EMBL/GenBank/DDBJ databases">
        <title>The Genome Sequence of Exophiala aquamarina CBS 119918.</title>
        <authorList>
            <consortium name="The Broad Institute Genomics Platform"/>
            <person name="Cuomo C."/>
            <person name="de Hoog S."/>
            <person name="Gorbushina A."/>
            <person name="Walker B."/>
            <person name="Young S.K."/>
            <person name="Zeng Q."/>
            <person name="Gargeya S."/>
            <person name="Fitzgerald M."/>
            <person name="Haas B."/>
            <person name="Abouelleil A."/>
            <person name="Allen A.W."/>
            <person name="Alvarado L."/>
            <person name="Arachchi H.M."/>
            <person name="Berlin A.M."/>
            <person name="Chapman S.B."/>
            <person name="Gainer-Dewar J."/>
            <person name="Goldberg J."/>
            <person name="Griggs A."/>
            <person name="Gujja S."/>
            <person name="Hansen M."/>
            <person name="Howarth C."/>
            <person name="Imamovic A."/>
            <person name="Ireland A."/>
            <person name="Larimer J."/>
            <person name="McCowan C."/>
            <person name="Murphy C."/>
            <person name="Pearson M."/>
            <person name="Poon T.W."/>
            <person name="Priest M."/>
            <person name="Roberts A."/>
            <person name="Saif S."/>
            <person name="Shea T."/>
            <person name="Sisk P."/>
            <person name="Sykes S."/>
            <person name="Wortman J."/>
            <person name="Nusbaum C."/>
            <person name="Birren B."/>
        </authorList>
    </citation>
    <scope>NUCLEOTIDE SEQUENCE [LARGE SCALE GENOMIC DNA]</scope>
    <source>
        <strain evidence="9 10">CBS 119918</strain>
    </source>
</reference>
<keyword evidence="6" id="KW-0539">Nucleus</keyword>
<dbReference type="InterPro" id="IPR001138">
    <property type="entry name" value="Zn2Cys6_DnaBD"/>
</dbReference>
<dbReference type="PANTHER" id="PTHR31845">
    <property type="entry name" value="FINGER DOMAIN PROTEIN, PUTATIVE-RELATED"/>
    <property type="match status" value="1"/>
</dbReference>
<dbReference type="SUPFAM" id="SSF57701">
    <property type="entry name" value="Zn2/Cys6 DNA-binding domain"/>
    <property type="match status" value="1"/>
</dbReference>
<evidence type="ECO:0000256" key="7">
    <source>
        <dbReference type="SAM" id="MobiDB-lite"/>
    </source>
</evidence>
<dbReference type="InterPro" id="IPR007219">
    <property type="entry name" value="XnlR_reg_dom"/>
</dbReference>
<dbReference type="Pfam" id="PF04082">
    <property type="entry name" value="Fungal_trans"/>
    <property type="match status" value="1"/>
</dbReference>
<keyword evidence="10" id="KW-1185">Reference proteome</keyword>
<evidence type="ECO:0000256" key="1">
    <source>
        <dbReference type="ARBA" id="ARBA00004123"/>
    </source>
</evidence>
<dbReference type="PROSITE" id="PS00463">
    <property type="entry name" value="ZN2_CY6_FUNGAL_1"/>
    <property type="match status" value="1"/>
</dbReference>
<proteinExistence type="predicted"/>
<dbReference type="SMART" id="SM00066">
    <property type="entry name" value="GAL4"/>
    <property type="match status" value="1"/>
</dbReference>
<dbReference type="GO" id="GO:0008270">
    <property type="term" value="F:zinc ion binding"/>
    <property type="evidence" value="ECO:0007669"/>
    <property type="project" value="InterPro"/>
</dbReference>
<feature type="region of interest" description="Disordered" evidence="7">
    <location>
        <begin position="1"/>
        <end position="64"/>
    </location>
</feature>
<accession>A0A072PWU4</accession>
<dbReference type="GO" id="GO:0000976">
    <property type="term" value="F:transcription cis-regulatory region binding"/>
    <property type="evidence" value="ECO:0007669"/>
    <property type="project" value="TreeGrafter"/>
</dbReference>
<keyword evidence="2" id="KW-0479">Metal-binding</keyword>
<dbReference type="CDD" id="cd00067">
    <property type="entry name" value="GAL4"/>
    <property type="match status" value="1"/>
</dbReference>
<evidence type="ECO:0000256" key="4">
    <source>
        <dbReference type="ARBA" id="ARBA00023125"/>
    </source>
</evidence>
<dbReference type="PANTHER" id="PTHR31845:SF39">
    <property type="entry name" value="TRANSCRIPTION FACTOR PBCR-RELATED"/>
    <property type="match status" value="1"/>
</dbReference>
<dbReference type="CDD" id="cd12148">
    <property type="entry name" value="fungal_TF_MHR"/>
    <property type="match status" value="1"/>
</dbReference>
<evidence type="ECO:0000259" key="8">
    <source>
        <dbReference type="PROSITE" id="PS50048"/>
    </source>
</evidence>
<keyword evidence="3" id="KW-0805">Transcription regulation</keyword>
<keyword evidence="5" id="KW-0804">Transcription</keyword>
<dbReference type="GO" id="GO:0005634">
    <property type="term" value="C:nucleus"/>
    <property type="evidence" value="ECO:0007669"/>
    <property type="project" value="UniProtKB-SubCell"/>
</dbReference>
<dbReference type="STRING" id="1182545.A0A072PWU4"/>
<evidence type="ECO:0000256" key="2">
    <source>
        <dbReference type="ARBA" id="ARBA00022723"/>
    </source>
</evidence>
<dbReference type="GO" id="GO:0000981">
    <property type="term" value="F:DNA-binding transcription factor activity, RNA polymerase II-specific"/>
    <property type="evidence" value="ECO:0007669"/>
    <property type="project" value="InterPro"/>
</dbReference>
<dbReference type="OrthoDB" id="8062037at2759"/>
<evidence type="ECO:0000313" key="9">
    <source>
        <dbReference type="EMBL" id="KEF63828.1"/>
    </source>
</evidence>
<organism evidence="9 10">
    <name type="scientific">Exophiala aquamarina CBS 119918</name>
    <dbReference type="NCBI Taxonomy" id="1182545"/>
    <lineage>
        <taxon>Eukaryota</taxon>
        <taxon>Fungi</taxon>
        <taxon>Dikarya</taxon>
        <taxon>Ascomycota</taxon>
        <taxon>Pezizomycotina</taxon>
        <taxon>Eurotiomycetes</taxon>
        <taxon>Chaetothyriomycetidae</taxon>
        <taxon>Chaetothyriales</taxon>
        <taxon>Herpotrichiellaceae</taxon>
        <taxon>Exophiala</taxon>
    </lineage>
</organism>
<dbReference type="GeneID" id="25276752"/>
<dbReference type="RefSeq" id="XP_013266418.1">
    <property type="nucleotide sequence ID" value="XM_013410964.1"/>
</dbReference>
<dbReference type="Gene3D" id="4.10.240.10">
    <property type="entry name" value="Zn(2)-C6 fungal-type DNA-binding domain"/>
    <property type="match status" value="1"/>
</dbReference>
<dbReference type="InterPro" id="IPR036864">
    <property type="entry name" value="Zn2-C6_fun-type_DNA-bd_sf"/>
</dbReference>
<dbReference type="InterPro" id="IPR051089">
    <property type="entry name" value="prtT"/>
</dbReference>
<comment type="subcellular location">
    <subcellularLocation>
        <location evidence="1">Nucleus</location>
    </subcellularLocation>
</comment>
<feature type="compositionally biased region" description="Low complexity" evidence="7">
    <location>
        <begin position="19"/>
        <end position="30"/>
    </location>
</feature>
<dbReference type="GO" id="GO:0006351">
    <property type="term" value="P:DNA-templated transcription"/>
    <property type="evidence" value="ECO:0007669"/>
    <property type="project" value="InterPro"/>
</dbReference>
<keyword evidence="4" id="KW-0238">DNA-binding</keyword>
<dbReference type="EMBL" id="AMGV01000001">
    <property type="protein sequence ID" value="KEF63828.1"/>
    <property type="molecule type" value="Genomic_DNA"/>
</dbReference>
<gene>
    <name evidence="9" type="ORF">A1O9_01806</name>
</gene>
<evidence type="ECO:0000256" key="5">
    <source>
        <dbReference type="ARBA" id="ARBA00023163"/>
    </source>
</evidence>
<comment type="caution">
    <text evidence="9">The sequence shown here is derived from an EMBL/GenBank/DDBJ whole genome shotgun (WGS) entry which is preliminary data.</text>
</comment>
<dbReference type="AlphaFoldDB" id="A0A072PWU4"/>
<feature type="compositionally biased region" description="Polar residues" evidence="7">
    <location>
        <begin position="129"/>
        <end position="149"/>
    </location>
</feature>
<feature type="domain" description="Zn(2)-C6 fungal-type" evidence="8">
    <location>
        <begin position="66"/>
        <end position="98"/>
    </location>
</feature>
<evidence type="ECO:0000256" key="3">
    <source>
        <dbReference type="ARBA" id="ARBA00023015"/>
    </source>
</evidence>
<dbReference type="Pfam" id="PF00172">
    <property type="entry name" value="Zn_clus"/>
    <property type="match status" value="1"/>
</dbReference>
<evidence type="ECO:0000313" key="10">
    <source>
        <dbReference type="Proteomes" id="UP000027920"/>
    </source>
</evidence>
<dbReference type="VEuPathDB" id="FungiDB:A1O9_01806"/>
<dbReference type="PROSITE" id="PS50048">
    <property type="entry name" value="ZN2_CY6_FUNGAL_2"/>
    <property type="match status" value="1"/>
</dbReference>
<dbReference type="HOGENOM" id="CLU_006524_0_2_1"/>
<feature type="region of interest" description="Disordered" evidence="7">
    <location>
        <begin position="129"/>
        <end position="161"/>
    </location>
</feature>
<dbReference type="Proteomes" id="UP000027920">
    <property type="component" value="Unassembled WGS sequence"/>
</dbReference>
<evidence type="ECO:0000256" key="6">
    <source>
        <dbReference type="ARBA" id="ARBA00023242"/>
    </source>
</evidence>